<keyword evidence="1" id="KW-1133">Transmembrane helix</keyword>
<feature type="domain" description="Signal transduction histidine kinase internal region" evidence="2">
    <location>
        <begin position="475"/>
        <end position="545"/>
    </location>
</feature>
<organism evidence="3 4">
    <name type="scientific">Parabacteroides goldsteinii dnLKV18</name>
    <dbReference type="NCBI Taxonomy" id="1235789"/>
    <lineage>
        <taxon>Bacteria</taxon>
        <taxon>Pseudomonadati</taxon>
        <taxon>Bacteroidota</taxon>
        <taxon>Bacteroidia</taxon>
        <taxon>Bacteroidales</taxon>
        <taxon>Tannerellaceae</taxon>
        <taxon>Parabacteroides</taxon>
    </lineage>
</organism>
<keyword evidence="1" id="KW-0472">Membrane</keyword>
<sequence length="681" mass="79657">MEIQRSTPYGILIILITVLFSCSYYQHKEDAETIRTDSLLSIYIDSIAVNPLKVVSILRDNQRNVSDSLNYYYLQQTISRCYYFGNRIDSAFLLTDEILRYIEKQPEMNNRLRKLSGDTYNSRGVFFQEMNQWDSAIVCLHNASEALLQANVQNRLPAIHTYINMADSYQHKGDYGWAGFYYRKALFLSDSIGMGDKMNYSIYSGLAKLYLELENYPLSDSYFKKAEQYWDKGNEYEQYYFANSRGNYYYVTKEYDDALIWFQRANTIVADFSQPIYRSIVEGNIGEIYLLKEQPDSARLYLERSVASFGQTVLQQPGTKFYIDGLFASLALQENNLQEAARLLEQPYDTLHTDLLYQYYHHKRLEELYRKKKDYAKAYNYRKKADLCGDSIRNMKTENSIRETDFRYRQDTILLKKNISITRAEAKAYQWKWIAWIVGLGFIVVVLLMVCVVFYFRRKKELRYKQQKETIIQLRMAVVRNRIAPHYIFNVLNSVMPIFRRYEELSEPVNLLIDVLRGDLLSSEQLAVSLEKEISFVRKYLKLKMLGDSNSIRVEWCISADVSLDTLIPSMFIQIPVENAVKYAFNADCQTPIIFIGIEVKDEELHIKIKDNGIGYNFGAHVGDERSTGQGLKILYRTTELLNTHNIRKMKFSIQNQQSSLREDHGTCVSLIVPLNYNFAL</sequence>
<evidence type="ECO:0000259" key="2">
    <source>
        <dbReference type="Pfam" id="PF06580"/>
    </source>
</evidence>
<dbReference type="Gene3D" id="1.25.40.10">
    <property type="entry name" value="Tetratricopeptide repeat domain"/>
    <property type="match status" value="2"/>
</dbReference>
<dbReference type="PANTHER" id="PTHR34220">
    <property type="entry name" value="SENSOR HISTIDINE KINASE YPDA"/>
    <property type="match status" value="1"/>
</dbReference>
<dbReference type="PATRIC" id="fig|1235789.3.peg.40"/>
<dbReference type="InterPro" id="IPR019734">
    <property type="entry name" value="TPR_rpt"/>
</dbReference>
<dbReference type="EMBL" id="ASSQ01000001">
    <property type="protein sequence ID" value="EOS19364.1"/>
    <property type="molecule type" value="Genomic_DNA"/>
</dbReference>
<dbReference type="Proteomes" id="UP000014140">
    <property type="component" value="Unassembled WGS sequence"/>
</dbReference>
<dbReference type="InterPro" id="IPR010559">
    <property type="entry name" value="Sig_transdc_His_kin_internal"/>
</dbReference>
<evidence type="ECO:0000313" key="3">
    <source>
        <dbReference type="EMBL" id="EOS19364.1"/>
    </source>
</evidence>
<dbReference type="SUPFAM" id="SSF55874">
    <property type="entry name" value="ATPase domain of HSP90 chaperone/DNA topoisomerase II/histidine kinase"/>
    <property type="match status" value="1"/>
</dbReference>
<comment type="caution">
    <text evidence="3">The sequence shown here is derived from an EMBL/GenBank/DDBJ whole genome shotgun (WGS) entry which is preliminary data.</text>
</comment>
<evidence type="ECO:0000313" key="4">
    <source>
        <dbReference type="Proteomes" id="UP000014140"/>
    </source>
</evidence>
<dbReference type="InterPro" id="IPR036890">
    <property type="entry name" value="HATPase_C_sf"/>
</dbReference>
<dbReference type="GO" id="GO:0000155">
    <property type="term" value="F:phosphorelay sensor kinase activity"/>
    <property type="evidence" value="ECO:0007669"/>
    <property type="project" value="InterPro"/>
</dbReference>
<gene>
    <name evidence="3" type="ORF">C803_00043</name>
</gene>
<dbReference type="GO" id="GO:0016020">
    <property type="term" value="C:membrane"/>
    <property type="evidence" value="ECO:0007669"/>
    <property type="project" value="InterPro"/>
</dbReference>
<dbReference type="RefSeq" id="WP_010802577.1">
    <property type="nucleotide sequence ID" value="NZ_KE159513.1"/>
</dbReference>
<name>S0GL72_9BACT</name>
<reference evidence="3 4" key="1">
    <citation type="submission" date="2013-04" db="EMBL/GenBank/DDBJ databases">
        <title>The Genome Sequence of Parabacteroides goldsteinii dnLKV18.</title>
        <authorList>
            <consortium name="The Broad Institute Genomics Platform"/>
            <consortium name="The Broad Institute Genome Sequencing Center for Infectious Disease"/>
            <person name="Earl A."/>
            <person name="Xavier R."/>
            <person name="Kuhn K."/>
            <person name="Stappenbeck T."/>
            <person name="Walker B."/>
            <person name="Young S."/>
            <person name="Zeng Q."/>
            <person name="Gargeya S."/>
            <person name="Fitzgerald M."/>
            <person name="Haas B."/>
            <person name="Abouelleil A."/>
            <person name="Allen A.W."/>
            <person name="Alvarado L."/>
            <person name="Arachchi H.M."/>
            <person name="Berlin A.M."/>
            <person name="Chapman S.B."/>
            <person name="Gainer-Dewar J."/>
            <person name="Goldberg J."/>
            <person name="Griggs A."/>
            <person name="Gujja S."/>
            <person name="Hansen M."/>
            <person name="Howarth C."/>
            <person name="Imamovic A."/>
            <person name="Ireland A."/>
            <person name="Larimer J."/>
            <person name="McCowan C."/>
            <person name="Murphy C."/>
            <person name="Pearson M."/>
            <person name="Poon T.W."/>
            <person name="Priest M."/>
            <person name="Roberts A."/>
            <person name="Saif S."/>
            <person name="Shea T."/>
            <person name="Sisk P."/>
            <person name="Sykes S."/>
            <person name="Wortman J."/>
            <person name="Nusbaum C."/>
            <person name="Birren B."/>
        </authorList>
    </citation>
    <scope>NUCLEOTIDE SEQUENCE [LARGE SCALE GENOMIC DNA]</scope>
    <source>
        <strain evidence="4">dnLKV18</strain>
    </source>
</reference>
<dbReference type="SMART" id="SM00028">
    <property type="entry name" value="TPR"/>
    <property type="match status" value="5"/>
</dbReference>
<keyword evidence="4" id="KW-1185">Reference proteome</keyword>
<proteinExistence type="predicted"/>
<dbReference type="PROSITE" id="PS51257">
    <property type="entry name" value="PROKAR_LIPOPROTEIN"/>
    <property type="match status" value="1"/>
</dbReference>
<dbReference type="Gene3D" id="3.30.565.10">
    <property type="entry name" value="Histidine kinase-like ATPase, C-terminal domain"/>
    <property type="match status" value="1"/>
</dbReference>
<dbReference type="HOGENOM" id="CLU_397758_0_0_10"/>
<dbReference type="InterPro" id="IPR050640">
    <property type="entry name" value="Bact_2-comp_sensor_kinase"/>
</dbReference>
<accession>S0GL72</accession>
<keyword evidence="1" id="KW-0812">Transmembrane</keyword>
<protein>
    <recommendedName>
        <fullName evidence="2">Signal transduction histidine kinase internal region domain-containing protein</fullName>
    </recommendedName>
</protein>
<dbReference type="Pfam" id="PF06580">
    <property type="entry name" value="His_kinase"/>
    <property type="match status" value="1"/>
</dbReference>
<dbReference type="InterPro" id="IPR011990">
    <property type="entry name" value="TPR-like_helical_dom_sf"/>
</dbReference>
<evidence type="ECO:0000256" key="1">
    <source>
        <dbReference type="SAM" id="Phobius"/>
    </source>
</evidence>
<feature type="transmembrane region" description="Helical" evidence="1">
    <location>
        <begin position="433"/>
        <end position="456"/>
    </location>
</feature>
<dbReference type="SUPFAM" id="SSF81901">
    <property type="entry name" value="HCP-like"/>
    <property type="match status" value="1"/>
</dbReference>
<dbReference type="AlphaFoldDB" id="S0GL72"/>
<dbReference type="PANTHER" id="PTHR34220:SF7">
    <property type="entry name" value="SENSOR HISTIDINE KINASE YPDA"/>
    <property type="match status" value="1"/>
</dbReference>